<comment type="caution">
    <text evidence="1">The sequence shown here is derived from an EMBL/GenBank/DDBJ whole genome shotgun (WGS) entry which is preliminary data.</text>
</comment>
<gene>
    <name evidence="1" type="ORF">P8V03_18630</name>
</gene>
<reference evidence="1 2" key="1">
    <citation type="submission" date="2023-04" db="EMBL/GenBank/DDBJ databases">
        <title>Clostridium tannerae sp. nov., isolated from the fecal material of an alpaca.</title>
        <authorList>
            <person name="Miller S."/>
            <person name="Hendry M."/>
            <person name="King J."/>
            <person name="Sankaranarayanan K."/>
            <person name="Lawson P.A."/>
        </authorList>
    </citation>
    <scope>NUCLEOTIDE SEQUENCE [LARGE SCALE GENOMIC DNA]</scope>
    <source>
        <strain evidence="1 2">A1-XYC3</strain>
    </source>
</reference>
<evidence type="ECO:0000313" key="2">
    <source>
        <dbReference type="Proteomes" id="UP001281656"/>
    </source>
</evidence>
<organism evidence="1 2">
    <name type="scientific">Clostridium tanneri</name>
    <dbReference type="NCBI Taxonomy" id="3037988"/>
    <lineage>
        <taxon>Bacteria</taxon>
        <taxon>Bacillati</taxon>
        <taxon>Bacillota</taxon>
        <taxon>Clostridia</taxon>
        <taxon>Eubacteriales</taxon>
        <taxon>Clostridiaceae</taxon>
        <taxon>Clostridium</taxon>
    </lineage>
</organism>
<evidence type="ECO:0008006" key="3">
    <source>
        <dbReference type="Google" id="ProtNLM"/>
    </source>
</evidence>
<dbReference type="EMBL" id="JARUJP010000047">
    <property type="protein sequence ID" value="MDW8803148.1"/>
    <property type="molecule type" value="Genomic_DNA"/>
</dbReference>
<sequence>MIDKKRLKKEILKEVANGLSNYGFDKKVYGQSFWKVIDNGRTMIHISFIEHDNDFDAVISVSIRFDSLEEMINIDNKLLTSKEKQQTSTLGIELGNLNEGRQRRLIINEKSNIKCVGEEILNTIKNVALPYIDKYQSMEDALVMMLRDDPEVWIFSPLHHKRAMNAIGLAKLLGKDNIKEISEKKIAFLKSINDYGLNMVMKFTERVLK</sequence>
<dbReference type="Proteomes" id="UP001281656">
    <property type="component" value="Unassembled WGS sequence"/>
</dbReference>
<protein>
    <recommendedName>
        <fullName evidence="3">DUF4304 domain-containing protein</fullName>
    </recommendedName>
</protein>
<name>A0ABU4JYC7_9CLOT</name>
<evidence type="ECO:0000313" key="1">
    <source>
        <dbReference type="EMBL" id="MDW8803148.1"/>
    </source>
</evidence>
<dbReference type="RefSeq" id="WP_261673585.1">
    <property type="nucleotide sequence ID" value="NZ_JARUJP010000047.1"/>
</dbReference>
<accession>A0ABU4JYC7</accession>
<proteinExistence type="predicted"/>
<keyword evidence="2" id="KW-1185">Reference proteome</keyword>